<evidence type="ECO:0000313" key="1">
    <source>
        <dbReference type="EMBL" id="SMC51690.1"/>
    </source>
</evidence>
<dbReference type="EMBL" id="FWXR01000003">
    <property type="protein sequence ID" value="SMC51690.1"/>
    <property type="molecule type" value="Genomic_DNA"/>
</dbReference>
<name>A0A1W1ZT99_9HYPH</name>
<dbReference type="STRING" id="937218.SAMN06297251_103120"/>
<dbReference type="Proteomes" id="UP000192656">
    <property type="component" value="Unassembled WGS sequence"/>
</dbReference>
<reference evidence="1 2" key="1">
    <citation type="submission" date="2017-04" db="EMBL/GenBank/DDBJ databases">
        <authorList>
            <person name="Afonso C.L."/>
            <person name="Miller P.J."/>
            <person name="Scott M.A."/>
            <person name="Spackman E."/>
            <person name="Goraichik I."/>
            <person name="Dimitrov K.M."/>
            <person name="Suarez D.L."/>
            <person name="Swayne D.E."/>
        </authorList>
    </citation>
    <scope>NUCLEOTIDE SEQUENCE [LARGE SCALE GENOMIC DNA]</scope>
    <source>
        <strain evidence="1 2">CGMCC 1.10972</strain>
    </source>
</reference>
<proteinExistence type="predicted"/>
<accession>A0A1W1ZT99</accession>
<protein>
    <submittedName>
        <fullName evidence="1">Uncharacterized protein</fullName>
    </submittedName>
</protein>
<dbReference type="AlphaFoldDB" id="A0A1W1ZT99"/>
<sequence>MLSLREYSKKRSRAEQTTRDYLARMGAKAMYVDGERVLSTGDMIRIEASLYLVECGLAVSTACRLVEMAAAEFEALTVNEEHSAWIVWRPAADEVTVDEHWIVHTADEAVSLMYQHDDAFILPIRRILRAALDRALGKVRADA</sequence>
<evidence type="ECO:0000313" key="2">
    <source>
        <dbReference type="Proteomes" id="UP000192656"/>
    </source>
</evidence>
<gene>
    <name evidence="1" type="ORF">SAMN06297251_103120</name>
</gene>
<keyword evidence="2" id="KW-1185">Reference proteome</keyword>
<organism evidence="1 2">
    <name type="scientific">Fulvimarina manganoxydans</name>
    <dbReference type="NCBI Taxonomy" id="937218"/>
    <lineage>
        <taxon>Bacteria</taxon>
        <taxon>Pseudomonadati</taxon>
        <taxon>Pseudomonadota</taxon>
        <taxon>Alphaproteobacteria</taxon>
        <taxon>Hyphomicrobiales</taxon>
        <taxon>Aurantimonadaceae</taxon>
        <taxon>Fulvimarina</taxon>
    </lineage>
</organism>